<organism evidence="4 5">
    <name type="scientific">Linum trigynum</name>
    <dbReference type="NCBI Taxonomy" id="586398"/>
    <lineage>
        <taxon>Eukaryota</taxon>
        <taxon>Viridiplantae</taxon>
        <taxon>Streptophyta</taxon>
        <taxon>Embryophyta</taxon>
        <taxon>Tracheophyta</taxon>
        <taxon>Spermatophyta</taxon>
        <taxon>Magnoliopsida</taxon>
        <taxon>eudicotyledons</taxon>
        <taxon>Gunneridae</taxon>
        <taxon>Pentapetalae</taxon>
        <taxon>rosids</taxon>
        <taxon>fabids</taxon>
        <taxon>Malpighiales</taxon>
        <taxon>Linaceae</taxon>
        <taxon>Linum</taxon>
    </lineage>
</organism>
<dbReference type="Pfam" id="PF01190">
    <property type="entry name" value="Pollen_Ole_e_1"/>
    <property type="match status" value="1"/>
</dbReference>
<evidence type="ECO:0000256" key="3">
    <source>
        <dbReference type="SAM" id="SignalP"/>
    </source>
</evidence>
<accession>A0AAV2DT92</accession>
<dbReference type="EMBL" id="OZ034816">
    <property type="protein sequence ID" value="CAL1376717.1"/>
    <property type="molecule type" value="Genomic_DNA"/>
</dbReference>
<evidence type="ECO:0000256" key="1">
    <source>
        <dbReference type="ARBA" id="ARBA00010049"/>
    </source>
</evidence>
<dbReference type="InterPro" id="IPR006041">
    <property type="entry name" value="Pollen_Ole_e1_allergen"/>
</dbReference>
<evidence type="ECO:0000256" key="2">
    <source>
        <dbReference type="ARBA" id="ARBA00023157"/>
    </source>
</evidence>
<dbReference type="PANTHER" id="PTHR31614">
    <property type="entry name" value="PROTEIN DOWNSTREAM OF FLC-RELATED"/>
    <property type="match status" value="1"/>
</dbReference>
<evidence type="ECO:0000313" key="5">
    <source>
        <dbReference type="Proteomes" id="UP001497516"/>
    </source>
</evidence>
<reference evidence="4 5" key="1">
    <citation type="submission" date="2024-04" db="EMBL/GenBank/DDBJ databases">
        <authorList>
            <person name="Fracassetti M."/>
        </authorList>
    </citation>
    <scope>NUCLEOTIDE SEQUENCE [LARGE SCALE GENOMIC DNA]</scope>
</reference>
<keyword evidence="5" id="KW-1185">Reference proteome</keyword>
<protein>
    <submittedName>
        <fullName evidence="4">Uncharacterized protein</fullName>
    </submittedName>
</protein>
<gene>
    <name evidence="4" type="ORF">LTRI10_LOCUS18427</name>
</gene>
<comment type="similarity">
    <text evidence="1">Belongs to the Ole e I family.</text>
</comment>
<keyword evidence="2" id="KW-1015">Disulfide bond</keyword>
<dbReference type="PANTHER" id="PTHR31614:SF40">
    <property type="entry name" value="PROTEIN DOWNSTREAM OF FLC"/>
    <property type="match status" value="1"/>
</dbReference>
<proteinExistence type="inferred from homology"/>
<sequence>MASIARWSLLLLALLCVLPTLTTSKYVGKPFIIRGRVYCDTCRCGFETNKTTYIPGAMVAIKCYDRKTMDLKYSDTAVTNEHGRYEITVQDDHEDQLCRTVLVSSPWGYCKVPDSGRCNSEVILTRSNGAVSNLHFANAMGFYKDEAEEGCKELVHQLLYADF</sequence>
<feature type="signal peptide" evidence="3">
    <location>
        <begin position="1"/>
        <end position="24"/>
    </location>
</feature>
<feature type="chain" id="PRO_5043427241" evidence="3">
    <location>
        <begin position="25"/>
        <end position="163"/>
    </location>
</feature>
<dbReference type="AlphaFoldDB" id="A0AAV2DT92"/>
<evidence type="ECO:0000313" key="4">
    <source>
        <dbReference type="EMBL" id="CAL1376717.1"/>
    </source>
</evidence>
<name>A0AAV2DT92_9ROSI</name>
<keyword evidence="3" id="KW-0732">Signal</keyword>
<dbReference type="Proteomes" id="UP001497516">
    <property type="component" value="Chromosome 3"/>
</dbReference>